<dbReference type="RefSeq" id="WP_177079620.1">
    <property type="nucleotide sequence ID" value="NZ_JACARG010000058.1"/>
</dbReference>
<evidence type="ECO:0000313" key="3">
    <source>
        <dbReference type="Proteomes" id="UP000531950"/>
    </source>
</evidence>
<protein>
    <submittedName>
        <fullName evidence="2">YceK/YidQ family lipoprotein</fullName>
    </submittedName>
</protein>
<keyword evidence="1" id="KW-1133">Transmembrane helix</keyword>
<dbReference type="Proteomes" id="UP000531950">
    <property type="component" value="Unassembled WGS sequence"/>
</dbReference>
<dbReference type="EMBL" id="JACARG010000058">
    <property type="protein sequence ID" value="NWE16791.1"/>
    <property type="molecule type" value="Genomic_DNA"/>
</dbReference>
<keyword evidence="1" id="KW-0812">Transmembrane</keyword>
<evidence type="ECO:0000313" key="2">
    <source>
        <dbReference type="EMBL" id="NWE16791.1"/>
    </source>
</evidence>
<proteinExistence type="predicted"/>
<sequence>MSYKRALSVDGHAHDAGKGFKQCVGLARLLVLLMLVAQLVLTTGCGTIAERGKPSSASRGDDYYIGTQYDWRLLTLEGTGTYDYIPMFCYLSVVCPFVIVLSMPVDFVIDTAMLYGDHQRKVDRGR</sequence>
<keyword evidence="2" id="KW-0449">Lipoprotein</keyword>
<gene>
    <name evidence="2" type="ORF">HX822_27935</name>
</gene>
<keyword evidence="1" id="KW-0472">Membrane</keyword>
<name>A0A7Y8ELD3_9PSED</name>
<feature type="transmembrane region" description="Helical" evidence="1">
    <location>
        <begin position="29"/>
        <end position="49"/>
    </location>
</feature>
<evidence type="ECO:0000256" key="1">
    <source>
        <dbReference type="SAM" id="Phobius"/>
    </source>
</evidence>
<accession>A0A7Y8ELD3</accession>
<comment type="caution">
    <text evidence="2">The sequence shown here is derived from an EMBL/GenBank/DDBJ whole genome shotgun (WGS) entry which is preliminary data.</text>
</comment>
<dbReference type="AlphaFoldDB" id="A0A7Y8ELD3"/>
<feature type="transmembrane region" description="Helical" evidence="1">
    <location>
        <begin position="84"/>
        <end position="109"/>
    </location>
</feature>
<organism evidence="2 3">
    <name type="scientific">Pseudomonas yamanorum</name>
    <dbReference type="NCBI Taxonomy" id="515393"/>
    <lineage>
        <taxon>Bacteria</taxon>
        <taxon>Pseudomonadati</taxon>
        <taxon>Pseudomonadota</taxon>
        <taxon>Gammaproteobacteria</taxon>
        <taxon>Pseudomonadales</taxon>
        <taxon>Pseudomonadaceae</taxon>
        <taxon>Pseudomonas</taxon>
    </lineage>
</organism>
<reference evidence="2 3" key="1">
    <citation type="submission" date="2020-04" db="EMBL/GenBank/DDBJ databases">
        <title>Molecular characterization of pseudomonads from Agaricus bisporus reveal novel blotch 2 pathogens in Western Europe.</title>
        <authorList>
            <person name="Taparia T."/>
            <person name="Krijger M."/>
            <person name="Haynes E."/>
            <person name="Elpinstone J.G."/>
            <person name="Noble R."/>
            <person name="Van Der Wolf J."/>
        </authorList>
    </citation>
    <scope>NUCLEOTIDE SEQUENCE [LARGE SCALE GENOMIC DNA]</scope>
    <source>
        <strain evidence="2 3">IPO3782</strain>
    </source>
</reference>